<protein>
    <submittedName>
        <fullName evidence="2">Unannotated protein</fullName>
    </submittedName>
</protein>
<feature type="transmembrane region" description="Helical" evidence="1">
    <location>
        <begin position="91"/>
        <end position="112"/>
    </location>
</feature>
<proteinExistence type="predicted"/>
<dbReference type="EMBL" id="CAEZSN010000001">
    <property type="protein sequence ID" value="CAB4532910.1"/>
    <property type="molecule type" value="Genomic_DNA"/>
</dbReference>
<keyword evidence="1" id="KW-0472">Membrane</keyword>
<organism evidence="2">
    <name type="scientific">freshwater metagenome</name>
    <dbReference type="NCBI Taxonomy" id="449393"/>
    <lineage>
        <taxon>unclassified sequences</taxon>
        <taxon>metagenomes</taxon>
        <taxon>ecological metagenomes</taxon>
    </lineage>
</organism>
<dbReference type="AlphaFoldDB" id="A0A6J6B161"/>
<accession>A0A6J6B161</accession>
<reference evidence="2" key="1">
    <citation type="submission" date="2020-05" db="EMBL/GenBank/DDBJ databases">
        <authorList>
            <person name="Chiriac C."/>
            <person name="Salcher M."/>
            <person name="Ghai R."/>
            <person name="Kavagutti S V."/>
        </authorList>
    </citation>
    <scope>NUCLEOTIDE SEQUENCE</scope>
</reference>
<feature type="transmembrane region" description="Helical" evidence="1">
    <location>
        <begin position="61"/>
        <end position="79"/>
    </location>
</feature>
<evidence type="ECO:0000313" key="2">
    <source>
        <dbReference type="EMBL" id="CAB4532910.1"/>
    </source>
</evidence>
<name>A0A6J6B161_9ZZZZ</name>
<gene>
    <name evidence="2" type="ORF">UFOPK1433_00004</name>
</gene>
<sequence>MGVLAAVNSVVRLMGAGIAGMETAFALIIIAGYVFGSRFGLLLGFISILSSALMSGGVGPWLPFQMIAAALVGFGAGRVPKVSSTQLRLTYLSIYAVISSYFYGIFMTAWTWPLFVGPNTSLSFIEGGSLAENVSRFIQFELVSGGLIWDTGRAITTVLLITLTGKALMATLERAATRTDFARV</sequence>
<dbReference type="Gene3D" id="1.10.1760.20">
    <property type="match status" value="1"/>
</dbReference>
<keyword evidence="1" id="KW-1133">Transmembrane helix</keyword>
<evidence type="ECO:0000256" key="1">
    <source>
        <dbReference type="SAM" id="Phobius"/>
    </source>
</evidence>
<keyword evidence="1" id="KW-0812">Transmembrane</keyword>
<feature type="transmembrane region" description="Helical" evidence="1">
    <location>
        <begin position="24"/>
        <end position="49"/>
    </location>
</feature>